<dbReference type="Proteomes" id="UP000430079">
    <property type="component" value="Unassembled WGS sequence"/>
</dbReference>
<evidence type="ECO:0000256" key="1">
    <source>
        <dbReference type="SAM" id="MobiDB-lite"/>
    </source>
</evidence>
<accession>A0A640SRJ1</accession>
<evidence type="ECO:0000313" key="2">
    <source>
        <dbReference type="EMBL" id="GFE12871.1"/>
    </source>
</evidence>
<comment type="caution">
    <text evidence="2">The sequence shown here is derived from an EMBL/GenBank/DDBJ whole genome shotgun (WGS) entry which is preliminary data.</text>
</comment>
<feature type="region of interest" description="Disordered" evidence="1">
    <location>
        <begin position="1"/>
        <end position="38"/>
    </location>
</feature>
<reference evidence="2 3" key="1">
    <citation type="submission" date="2019-12" db="EMBL/GenBank/DDBJ databases">
        <title>Whole genome shotgun sequence of Streptomyces hygroscopicus subsp. glebosus NBRC 13786.</title>
        <authorList>
            <person name="Ichikawa N."/>
            <person name="Kimura A."/>
            <person name="Kitahashi Y."/>
            <person name="Komaki H."/>
            <person name="Tamura T."/>
        </authorList>
    </citation>
    <scope>NUCLEOTIDE SEQUENCE [LARGE SCALE GENOMIC DNA]</scope>
    <source>
        <strain evidence="2 3">NBRC 13786</strain>
    </source>
</reference>
<dbReference type="EMBL" id="BLIO01000001">
    <property type="protein sequence ID" value="GFE12871.1"/>
    <property type="molecule type" value="Genomic_DNA"/>
</dbReference>
<keyword evidence="3" id="KW-1185">Reference proteome</keyword>
<name>A0A640SRJ1_9ACTN</name>
<sequence length="75" mass="7516">MRQGPSAYGPAGSISALSQDGLPAPSASVPGVPPAVPLSIASSPVRAQERAAKNHCTIMQLSGRDLHVGALTLEA</sequence>
<protein>
    <submittedName>
        <fullName evidence="2">Uncharacterized protein</fullName>
    </submittedName>
</protein>
<dbReference type="AlphaFoldDB" id="A0A640SRJ1"/>
<proteinExistence type="predicted"/>
<gene>
    <name evidence="2" type="ORF">Sgleb_09180</name>
</gene>
<evidence type="ECO:0000313" key="3">
    <source>
        <dbReference type="Proteomes" id="UP000430079"/>
    </source>
</evidence>
<organism evidence="2 3">
    <name type="scientific">Streptomyces glebosus</name>
    <dbReference type="NCBI Taxonomy" id="249580"/>
    <lineage>
        <taxon>Bacteria</taxon>
        <taxon>Bacillati</taxon>
        <taxon>Actinomycetota</taxon>
        <taxon>Actinomycetes</taxon>
        <taxon>Kitasatosporales</taxon>
        <taxon>Streptomycetaceae</taxon>
        <taxon>Streptomyces</taxon>
    </lineage>
</organism>